<dbReference type="Proteomes" id="UP001229244">
    <property type="component" value="Unassembled WGS sequence"/>
</dbReference>
<dbReference type="GO" id="GO:0019684">
    <property type="term" value="P:photosynthesis, light reaction"/>
    <property type="evidence" value="ECO:0007669"/>
    <property type="project" value="InterPro"/>
</dbReference>
<dbReference type="RefSeq" id="WP_306885288.1">
    <property type="nucleotide sequence ID" value="NZ_JAUSUL010000002.1"/>
</dbReference>
<comment type="caution">
    <text evidence="4">The sequence shown here is derived from an EMBL/GenBank/DDBJ whole genome shotgun (WGS) entry which is preliminary data.</text>
</comment>
<dbReference type="Pfam" id="PF05239">
    <property type="entry name" value="PRC"/>
    <property type="match status" value="1"/>
</dbReference>
<dbReference type="GO" id="GO:0030077">
    <property type="term" value="C:plasma membrane light-harvesting complex"/>
    <property type="evidence" value="ECO:0007669"/>
    <property type="project" value="InterPro"/>
</dbReference>
<evidence type="ECO:0000259" key="3">
    <source>
        <dbReference type="Pfam" id="PF05239"/>
    </source>
</evidence>
<dbReference type="InterPro" id="IPR015810">
    <property type="entry name" value="Photo_RC_H_N"/>
</dbReference>
<dbReference type="AlphaFoldDB" id="A0AAE3VNS2"/>
<organism evidence="4 5">
    <name type="scientific">Amorphus orientalis</name>
    <dbReference type="NCBI Taxonomy" id="649198"/>
    <lineage>
        <taxon>Bacteria</taxon>
        <taxon>Pseudomonadati</taxon>
        <taxon>Pseudomonadota</taxon>
        <taxon>Alphaproteobacteria</taxon>
        <taxon>Hyphomicrobiales</taxon>
        <taxon>Amorphaceae</taxon>
        <taxon>Amorphus</taxon>
    </lineage>
</organism>
<dbReference type="Gene3D" id="4.10.540.10">
    <property type="entry name" value="Photosynthetic reaction centre, H subunit, N-terminal domain"/>
    <property type="match status" value="1"/>
</dbReference>
<dbReference type="NCBIfam" id="TIGR01150">
    <property type="entry name" value="puhA"/>
    <property type="match status" value="1"/>
</dbReference>
<keyword evidence="1" id="KW-0812">Transmembrane</keyword>
<dbReference type="InterPro" id="IPR011033">
    <property type="entry name" value="PRC_barrel-like_sf"/>
</dbReference>
<dbReference type="EMBL" id="JAUSUL010000002">
    <property type="protein sequence ID" value="MDQ0315458.1"/>
    <property type="molecule type" value="Genomic_DNA"/>
</dbReference>
<keyword evidence="1" id="KW-1133">Transmembrane helix</keyword>
<dbReference type="Gene3D" id="3.90.50.10">
    <property type="entry name" value="Photosynthetic Reaction Center, subunit H, domain 2"/>
    <property type="match status" value="1"/>
</dbReference>
<dbReference type="InterPro" id="IPR005652">
    <property type="entry name" value="Photo_RC_H"/>
</dbReference>
<gene>
    <name evidence="4" type="ORF">J2S73_001915</name>
</gene>
<protein>
    <submittedName>
        <fullName evidence="4">Photosynthetic reaction center H subunit</fullName>
    </submittedName>
</protein>
<reference evidence="4" key="1">
    <citation type="submission" date="2023-07" db="EMBL/GenBank/DDBJ databases">
        <title>Genomic Encyclopedia of Type Strains, Phase IV (KMG-IV): sequencing the most valuable type-strain genomes for metagenomic binning, comparative biology and taxonomic classification.</title>
        <authorList>
            <person name="Goeker M."/>
        </authorList>
    </citation>
    <scope>NUCLEOTIDE SEQUENCE</scope>
    <source>
        <strain evidence="4">DSM 21202</strain>
    </source>
</reference>
<evidence type="ECO:0000259" key="2">
    <source>
        <dbReference type="Pfam" id="PF03967"/>
    </source>
</evidence>
<evidence type="ECO:0000256" key="1">
    <source>
        <dbReference type="SAM" id="Phobius"/>
    </source>
</evidence>
<dbReference type="InterPro" id="IPR014747">
    <property type="entry name" value="Bac_photo_RC_H_C"/>
</dbReference>
<dbReference type="InterPro" id="IPR037097">
    <property type="entry name" value="Photo_RC_H_N_sf"/>
</dbReference>
<evidence type="ECO:0000313" key="4">
    <source>
        <dbReference type="EMBL" id="MDQ0315458.1"/>
    </source>
</evidence>
<proteinExistence type="predicted"/>
<feature type="transmembrane region" description="Helical" evidence="1">
    <location>
        <begin position="12"/>
        <end position="31"/>
    </location>
</feature>
<feature type="domain" description="Photosynthetic reaction centre H subunit N-terminal" evidence="2">
    <location>
        <begin position="5"/>
        <end position="138"/>
    </location>
</feature>
<dbReference type="Pfam" id="PF03967">
    <property type="entry name" value="PRCH"/>
    <property type="match status" value="1"/>
</dbReference>
<sequence>MPTGAITGHIDVAQVVLYAFWIFFAGLILYLRREDKREGYPMETDRPRGRPSTTGFVGFPTMPAPKRFTLAHGDPVMAPSGKVDTRTLNAVPAGRYPGAPLMPEGDPMRAEIGPGAYAMRADVPDMTLEGEPKIVPLREATDFYLEPRDPDPRGMAVVGADGKVAGTVTDAWVDKSEYILRYLEVELPGGETPRHVLLPVNFTTTSRSRRQVRVNAILASQFADVPALANPTQVTFLEEERICAYYGAGTLYATRARQEPLL</sequence>
<accession>A0AAE3VNS2</accession>
<dbReference type="SUPFAM" id="SSF50346">
    <property type="entry name" value="PRC-barrel domain"/>
    <property type="match status" value="1"/>
</dbReference>
<keyword evidence="1" id="KW-0472">Membrane</keyword>
<keyword evidence="5" id="KW-1185">Reference proteome</keyword>
<evidence type="ECO:0000313" key="5">
    <source>
        <dbReference type="Proteomes" id="UP001229244"/>
    </source>
</evidence>
<feature type="domain" description="PRC-barrel" evidence="3">
    <location>
        <begin position="149"/>
        <end position="211"/>
    </location>
</feature>
<name>A0AAE3VNS2_9HYPH</name>
<dbReference type="SUPFAM" id="SSF81490">
    <property type="entry name" value="Photosystem II reaction centre subunit H, transmembrane region"/>
    <property type="match status" value="1"/>
</dbReference>
<dbReference type="InterPro" id="IPR027275">
    <property type="entry name" value="PRC-brl_dom"/>
</dbReference>